<keyword evidence="1 4" id="KW-0808">Transferase</keyword>
<dbReference type="PANTHER" id="PTHR46401">
    <property type="entry name" value="GLYCOSYLTRANSFERASE WBBK-RELATED"/>
    <property type="match status" value="1"/>
</dbReference>
<dbReference type="AlphaFoldDB" id="A0A9X3RAH7"/>
<comment type="caution">
    <text evidence="4">The sequence shown here is derived from an EMBL/GenBank/DDBJ whole genome shotgun (WGS) entry which is preliminary data.</text>
</comment>
<dbReference type="SUPFAM" id="SSF53756">
    <property type="entry name" value="UDP-Glycosyltransferase/glycogen phosphorylase"/>
    <property type="match status" value="1"/>
</dbReference>
<accession>A0A9X3RAH7</accession>
<proteinExistence type="predicted"/>
<dbReference type="Gene3D" id="3.40.50.2000">
    <property type="entry name" value="Glycogen Phosphorylase B"/>
    <property type="match status" value="2"/>
</dbReference>
<dbReference type="InterPro" id="IPR001296">
    <property type="entry name" value="Glyco_trans_1"/>
</dbReference>
<gene>
    <name evidence="4" type="ORF">M9R61_06850</name>
</gene>
<dbReference type="EC" id="2.4.-.-" evidence="4"/>
<dbReference type="GO" id="GO:0009103">
    <property type="term" value="P:lipopolysaccharide biosynthetic process"/>
    <property type="evidence" value="ECO:0007669"/>
    <property type="project" value="TreeGrafter"/>
</dbReference>
<evidence type="ECO:0000259" key="2">
    <source>
        <dbReference type="Pfam" id="PF00534"/>
    </source>
</evidence>
<reference evidence="4" key="1">
    <citation type="submission" date="2022-05" db="EMBL/GenBank/DDBJ databases">
        <authorList>
            <person name="Colautti A."/>
            <person name="Iacumin L."/>
        </authorList>
    </citation>
    <scope>NUCLEOTIDE SEQUENCE</scope>
    <source>
        <strain evidence="4">DSM 30747</strain>
    </source>
</reference>
<dbReference type="Proteomes" id="UP001152172">
    <property type="component" value="Unassembled WGS sequence"/>
</dbReference>
<dbReference type="PANTHER" id="PTHR46401:SF2">
    <property type="entry name" value="GLYCOSYLTRANSFERASE WBBK-RELATED"/>
    <property type="match status" value="1"/>
</dbReference>
<dbReference type="RefSeq" id="WP_269921525.1">
    <property type="nucleotide sequence ID" value="NZ_JAMKBI010000004.1"/>
</dbReference>
<keyword evidence="5" id="KW-1185">Reference proteome</keyword>
<dbReference type="Pfam" id="PF00534">
    <property type="entry name" value="Glycos_transf_1"/>
    <property type="match status" value="1"/>
</dbReference>
<evidence type="ECO:0000313" key="4">
    <source>
        <dbReference type="EMBL" id="MCZ8533072.1"/>
    </source>
</evidence>
<dbReference type="EMBL" id="JAMKBI010000004">
    <property type="protein sequence ID" value="MCZ8533072.1"/>
    <property type="molecule type" value="Genomic_DNA"/>
</dbReference>
<protein>
    <submittedName>
        <fullName evidence="4">Glycosyltransferase</fullName>
        <ecNumber evidence="4">2.4.-.-</ecNumber>
    </submittedName>
</protein>
<organism evidence="4 5">
    <name type="scientific">Psychrobacillus psychrodurans</name>
    <dbReference type="NCBI Taxonomy" id="126157"/>
    <lineage>
        <taxon>Bacteria</taxon>
        <taxon>Bacillati</taxon>
        <taxon>Bacillota</taxon>
        <taxon>Bacilli</taxon>
        <taxon>Bacillales</taxon>
        <taxon>Bacillaceae</taxon>
        <taxon>Psychrobacillus</taxon>
    </lineage>
</organism>
<dbReference type="Pfam" id="PF13439">
    <property type="entry name" value="Glyco_transf_4"/>
    <property type="match status" value="1"/>
</dbReference>
<evidence type="ECO:0000256" key="1">
    <source>
        <dbReference type="ARBA" id="ARBA00022679"/>
    </source>
</evidence>
<name>A0A9X3RAH7_9BACI</name>
<dbReference type="InterPro" id="IPR028098">
    <property type="entry name" value="Glyco_trans_4-like_N"/>
</dbReference>
<feature type="domain" description="Glycosyl transferase family 1" evidence="2">
    <location>
        <begin position="199"/>
        <end position="374"/>
    </location>
</feature>
<keyword evidence="4" id="KW-0328">Glycosyltransferase</keyword>
<feature type="domain" description="Glycosyltransferase subfamily 4-like N-terminal" evidence="3">
    <location>
        <begin position="24"/>
        <end position="194"/>
    </location>
</feature>
<dbReference type="GO" id="GO:0016757">
    <property type="term" value="F:glycosyltransferase activity"/>
    <property type="evidence" value="ECO:0007669"/>
    <property type="project" value="UniProtKB-KW"/>
</dbReference>
<evidence type="ECO:0000259" key="3">
    <source>
        <dbReference type="Pfam" id="PF13439"/>
    </source>
</evidence>
<sequence length="382" mass="41976">MFKRILFISDHGDPLAPLGGEQAGGQNNYVKQLALALEKKGNQVDVITHWANPESPQVEKFGNSCRVIRIAAGYRKYVPKNEMLQILPSFYKEIRETISIPSYDIVHSHYWLSGLIGSYIKAEYNIPWIHTNHSLGIAKEQATGILEPIRLSAEEMILTSADAIVATTKNEEQLINNFVINPSPISIIAIGVHPAFRPKKRQQLQQITTPYFAFAGRLQTTKGIYTLVKAFKGLVESQGINPLTKLIIAGGDSSCINSITKLPRDIKLRSAIQGLENKIEFIGARSQNQLATLFHHAAAVIVPSFYESFGMVAAEAQACGRPVIASKVGGLSNIVKDRITGLHIQKANVADLTQAMKTILTNPNYAEKLGKKAATFANIEFS</sequence>
<evidence type="ECO:0000313" key="5">
    <source>
        <dbReference type="Proteomes" id="UP001152172"/>
    </source>
</evidence>